<reference evidence="2 4" key="2">
    <citation type="journal article" date="2018" name="Plant J.">
        <title>The Physcomitrella patens chromosome-scale assembly reveals moss genome structure and evolution.</title>
        <authorList>
            <person name="Lang D."/>
            <person name="Ullrich K.K."/>
            <person name="Murat F."/>
            <person name="Fuchs J."/>
            <person name="Jenkins J."/>
            <person name="Haas F.B."/>
            <person name="Piednoel M."/>
            <person name="Gundlach H."/>
            <person name="Van Bel M."/>
            <person name="Meyberg R."/>
            <person name="Vives C."/>
            <person name="Morata J."/>
            <person name="Symeonidi A."/>
            <person name="Hiss M."/>
            <person name="Muchero W."/>
            <person name="Kamisugi Y."/>
            <person name="Saleh O."/>
            <person name="Blanc G."/>
            <person name="Decker E.L."/>
            <person name="van Gessel N."/>
            <person name="Grimwood J."/>
            <person name="Hayes R.D."/>
            <person name="Graham S.W."/>
            <person name="Gunter L.E."/>
            <person name="McDaniel S.F."/>
            <person name="Hoernstein S.N.W."/>
            <person name="Larsson A."/>
            <person name="Li F.W."/>
            <person name="Perroud P.F."/>
            <person name="Phillips J."/>
            <person name="Ranjan P."/>
            <person name="Rokshar D.S."/>
            <person name="Rothfels C.J."/>
            <person name="Schneider L."/>
            <person name="Shu S."/>
            <person name="Stevenson D.W."/>
            <person name="Thummler F."/>
            <person name="Tillich M."/>
            <person name="Villarreal Aguilar J.C."/>
            <person name="Widiez T."/>
            <person name="Wong G.K."/>
            <person name="Wymore A."/>
            <person name="Zhang Y."/>
            <person name="Zimmer A.D."/>
            <person name="Quatrano R.S."/>
            <person name="Mayer K.F.X."/>
            <person name="Goodstein D."/>
            <person name="Casacuberta J.M."/>
            <person name="Vandepoele K."/>
            <person name="Reski R."/>
            <person name="Cuming A.C."/>
            <person name="Tuskan G.A."/>
            <person name="Maumus F."/>
            <person name="Salse J."/>
            <person name="Schmutz J."/>
            <person name="Rensing S.A."/>
        </authorList>
    </citation>
    <scope>NUCLEOTIDE SEQUENCE [LARGE SCALE GENOMIC DNA]</scope>
    <source>
        <strain evidence="3 4">cv. Gransden 2004</strain>
    </source>
</reference>
<protein>
    <submittedName>
        <fullName evidence="2 3">Uncharacterized protein</fullName>
    </submittedName>
</protein>
<dbReference type="InParanoid" id="A0A2K1KIV1"/>
<name>A0A2K1KIV1_PHYPA</name>
<feature type="region of interest" description="Disordered" evidence="1">
    <location>
        <begin position="23"/>
        <end position="42"/>
    </location>
</feature>
<dbReference type="Proteomes" id="UP000006727">
    <property type="component" value="Chromosome 5"/>
</dbReference>
<keyword evidence="4" id="KW-1185">Reference proteome</keyword>
<dbReference type="EMBL" id="ABEU02000005">
    <property type="protein sequence ID" value="PNR53707.1"/>
    <property type="molecule type" value="Genomic_DNA"/>
</dbReference>
<accession>A0A2K1KIV1</accession>
<reference evidence="2 4" key="1">
    <citation type="journal article" date="2008" name="Science">
        <title>The Physcomitrella genome reveals evolutionary insights into the conquest of land by plants.</title>
        <authorList>
            <person name="Rensing S."/>
            <person name="Lang D."/>
            <person name="Zimmer A."/>
            <person name="Terry A."/>
            <person name="Salamov A."/>
            <person name="Shapiro H."/>
            <person name="Nishiyama T."/>
            <person name="Perroud P.-F."/>
            <person name="Lindquist E."/>
            <person name="Kamisugi Y."/>
            <person name="Tanahashi T."/>
            <person name="Sakakibara K."/>
            <person name="Fujita T."/>
            <person name="Oishi K."/>
            <person name="Shin-I T."/>
            <person name="Kuroki Y."/>
            <person name="Toyoda A."/>
            <person name="Suzuki Y."/>
            <person name="Hashimoto A."/>
            <person name="Yamaguchi K."/>
            <person name="Sugano A."/>
            <person name="Kohara Y."/>
            <person name="Fujiyama A."/>
            <person name="Anterola A."/>
            <person name="Aoki S."/>
            <person name="Ashton N."/>
            <person name="Barbazuk W.B."/>
            <person name="Barker E."/>
            <person name="Bennetzen J."/>
            <person name="Bezanilla M."/>
            <person name="Blankenship R."/>
            <person name="Cho S.H."/>
            <person name="Dutcher S."/>
            <person name="Estelle M."/>
            <person name="Fawcett J.A."/>
            <person name="Gundlach H."/>
            <person name="Hanada K."/>
            <person name="Heyl A."/>
            <person name="Hicks K.A."/>
            <person name="Hugh J."/>
            <person name="Lohr M."/>
            <person name="Mayer K."/>
            <person name="Melkozernov A."/>
            <person name="Murata T."/>
            <person name="Nelson D."/>
            <person name="Pils B."/>
            <person name="Prigge M."/>
            <person name="Reiss B."/>
            <person name="Renner T."/>
            <person name="Rombauts S."/>
            <person name="Rushton P."/>
            <person name="Sanderfoot A."/>
            <person name="Schween G."/>
            <person name="Shiu S.-H."/>
            <person name="Stueber K."/>
            <person name="Theodoulou F.L."/>
            <person name="Tu H."/>
            <person name="Van de Peer Y."/>
            <person name="Verrier P.J."/>
            <person name="Waters E."/>
            <person name="Wood A."/>
            <person name="Yang L."/>
            <person name="Cove D."/>
            <person name="Cuming A."/>
            <person name="Hasebe M."/>
            <person name="Lucas S."/>
            <person name="Mishler D.B."/>
            <person name="Reski R."/>
            <person name="Grigoriev I."/>
            <person name="Quatrano R.S."/>
            <person name="Boore J.L."/>
        </authorList>
    </citation>
    <scope>NUCLEOTIDE SEQUENCE [LARGE SCALE GENOMIC DNA]</scope>
    <source>
        <strain evidence="3 4">cv. Gransden 2004</strain>
    </source>
</reference>
<dbReference type="AlphaFoldDB" id="A0A2K1KIV1"/>
<evidence type="ECO:0000313" key="3">
    <source>
        <dbReference type="EnsemblPlants" id="PAC:32955065.CDS.1"/>
    </source>
</evidence>
<evidence type="ECO:0000313" key="4">
    <source>
        <dbReference type="Proteomes" id="UP000006727"/>
    </source>
</evidence>
<dbReference type="Gramene" id="Pp3c5_7776V3.1">
    <property type="protein sequence ID" value="PAC:32955065.CDS.1"/>
    <property type="gene ID" value="Pp3c5_7776"/>
</dbReference>
<sequence length="108" mass="11405">MTAAGNACEDCFTPGPMDDFGFTQLPTPGTLDLPQDRSSKNVSCQPKATGGWLVVVEGSCAWGDSSKGFLPCELGVMSKAALHSTKSSPYSINRLAKLETMFSSLEVP</sequence>
<evidence type="ECO:0000256" key="1">
    <source>
        <dbReference type="SAM" id="MobiDB-lite"/>
    </source>
</evidence>
<gene>
    <name evidence="2" type="ORF">PHYPA_007382</name>
</gene>
<dbReference type="PaxDb" id="3218-PP1S186_80V6.1"/>
<reference evidence="3" key="3">
    <citation type="submission" date="2020-12" db="UniProtKB">
        <authorList>
            <consortium name="EnsemblPlants"/>
        </authorList>
    </citation>
    <scope>IDENTIFICATION</scope>
</reference>
<proteinExistence type="predicted"/>
<organism evidence="2">
    <name type="scientific">Physcomitrium patens</name>
    <name type="common">Spreading-leaved earth moss</name>
    <name type="synonym">Physcomitrella patens</name>
    <dbReference type="NCBI Taxonomy" id="3218"/>
    <lineage>
        <taxon>Eukaryota</taxon>
        <taxon>Viridiplantae</taxon>
        <taxon>Streptophyta</taxon>
        <taxon>Embryophyta</taxon>
        <taxon>Bryophyta</taxon>
        <taxon>Bryophytina</taxon>
        <taxon>Bryopsida</taxon>
        <taxon>Funariidae</taxon>
        <taxon>Funariales</taxon>
        <taxon>Funariaceae</taxon>
        <taxon>Physcomitrium</taxon>
    </lineage>
</organism>
<evidence type="ECO:0000313" key="2">
    <source>
        <dbReference type="EMBL" id="PNR53707.1"/>
    </source>
</evidence>
<dbReference type="EnsemblPlants" id="Pp3c5_7776V3.1">
    <property type="protein sequence ID" value="PAC:32955065.CDS.1"/>
    <property type="gene ID" value="Pp3c5_7776"/>
</dbReference>